<feature type="chain" id="PRO_5047234352" description="Lipoprotein" evidence="1">
    <location>
        <begin position="25"/>
        <end position="302"/>
    </location>
</feature>
<evidence type="ECO:0000313" key="2">
    <source>
        <dbReference type="EMBL" id="WBP91339.1"/>
    </source>
</evidence>
<evidence type="ECO:0008006" key="4">
    <source>
        <dbReference type="Google" id="ProtNLM"/>
    </source>
</evidence>
<evidence type="ECO:0000256" key="1">
    <source>
        <dbReference type="SAM" id="SignalP"/>
    </source>
</evidence>
<protein>
    <recommendedName>
        <fullName evidence="4">Lipoprotein</fullName>
    </recommendedName>
</protein>
<reference evidence="3" key="1">
    <citation type="submission" date="2022-12" db="EMBL/GenBank/DDBJ databases">
        <authorList>
            <person name="Mo P."/>
        </authorList>
    </citation>
    <scope>NUCLEOTIDE SEQUENCE [LARGE SCALE GENOMIC DNA]</scope>
    <source>
        <strain evidence="3">HUAS 3-15</strain>
    </source>
</reference>
<name>A0ABY7QFZ8_9ACTN</name>
<keyword evidence="1" id="KW-0732">Signal</keyword>
<evidence type="ECO:0000313" key="3">
    <source>
        <dbReference type="Proteomes" id="UP001212821"/>
    </source>
</evidence>
<sequence length="302" mass="32406">MKTRTTLALAAVLLGLGAAGCSSSGGTTPPGALPRPFGGVTHYDEEQRAVLHDAEEVLVAGCMRERGFAYRPQGLATGDHRVDANPYGLLSGDQATNDGFGVISTALNLKQAADPNQDKDADQAWKAALLGTDAHRVTVDLPDHQQFYYNGDSCLTQARDALYGPDYFRLFNTFQVLGNKVVNDVQADGRYAAAESRWRDCMSTAHQSAAHLAEPVAMIDRWVEQDGGDPAKTHDLIGRELALAKTSARCQDRAGLAATVEQVQTDVEKTVIGTDQPLLDQLRGLRQQALARAGHPAPTATR</sequence>
<dbReference type="PROSITE" id="PS51257">
    <property type="entry name" value="PROKAR_LIPOPROTEIN"/>
    <property type="match status" value="1"/>
</dbReference>
<proteinExistence type="predicted"/>
<gene>
    <name evidence="2" type="ORF">O1G21_39310</name>
</gene>
<keyword evidence="3" id="KW-1185">Reference proteome</keyword>
<organism evidence="2 3">
    <name type="scientific">Kitasatospora cathayae</name>
    <dbReference type="NCBI Taxonomy" id="3004092"/>
    <lineage>
        <taxon>Bacteria</taxon>
        <taxon>Bacillati</taxon>
        <taxon>Actinomycetota</taxon>
        <taxon>Actinomycetes</taxon>
        <taxon>Kitasatosporales</taxon>
        <taxon>Streptomycetaceae</taxon>
        <taxon>Kitasatospora</taxon>
    </lineage>
</organism>
<feature type="signal peptide" evidence="1">
    <location>
        <begin position="1"/>
        <end position="24"/>
    </location>
</feature>
<dbReference type="Proteomes" id="UP001212821">
    <property type="component" value="Chromosome"/>
</dbReference>
<dbReference type="EMBL" id="CP115450">
    <property type="protein sequence ID" value="WBP91339.1"/>
    <property type="molecule type" value="Genomic_DNA"/>
</dbReference>
<dbReference type="RefSeq" id="WP_270150617.1">
    <property type="nucleotide sequence ID" value="NZ_CP115450.1"/>
</dbReference>
<accession>A0ABY7QFZ8</accession>